<dbReference type="Gene3D" id="3.40.50.300">
    <property type="entry name" value="P-loop containing nucleotide triphosphate hydrolases"/>
    <property type="match status" value="1"/>
</dbReference>
<keyword evidence="2" id="KW-0067">ATP-binding</keyword>
<dbReference type="InterPro" id="IPR003593">
    <property type="entry name" value="AAA+_ATPase"/>
</dbReference>
<dbReference type="Gene3D" id="3.80.10.10">
    <property type="entry name" value="Ribonuclease Inhibitor"/>
    <property type="match status" value="7"/>
</dbReference>
<evidence type="ECO:0000256" key="1">
    <source>
        <dbReference type="ARBA" id="ARBA00022741"/>
    </source>
</evidence>
<dbReference type="SMART" id="SM00382">
    <property type="entry name" value="AAA"/>
    <property type="match status" value="1"/>
</dbReference>
<gene>
    <name evidence="4" type="ORF">PEVE_00027003</name>
</gene>
<dbReference type="Pfam" id="PF05729">
    <property type="entry name" value="NACHT"/>
    <property type="match status" value="1"/>
</dbReference>
<evidence type="ECO:0000256" key="2">
    <source>
        <dbReference type="ARBA" id="ARBA00022840"/>
    </source>
</evidence>
<dbReference type="SUPFAM" id="SSF52540">
    <property type="entry name" value="P-loop containing nucleoside triphosphate hydrolases"/>
    <property type="match status" value="1"/>
</dbReference>
<comment type="caution">
    <text evidence="4">The sequence shown here is derived from an EMBL/GenBank/DDBJ whole genome shotgun (WGS) entry which is preliminary data.</text>
</comment>
<dbReference type="InterPro" id="IPR007111">
    <property type="entry name" value="NACHT_NTPase"/>
</dbReference>
<dbReference type="PANTHER" id="PTHR46844:SF1">
    <property type="entry name" value="SLR5058 PROTEIN"/>
    <property type="match status" value="1"/>
</dbReference>
<dbReference type="EMBL" id="CALNXI010000369">
    <property type="protein sequence ID" value="CAH3025733.1"/>
    <property type="molecule type" value="Genomic_DNA"/>
</dbReference>
<name>A0ABN8MD24_9CNID</name>
<proteinExistence type="predicted"/>
<dbReference type="SMART" id="SM00368">
    <property type="entry name" value="LRR_RI"/>
    <property type="match status" value="19"/>
</dbReference>
<dbReference type="PROSITE" id="PS50837">
    <property type="entry name" value="NACHT"/>
    <property type="match status" value="1"/>
</dbReference>
<dbReference type="Pfam" id="PF13516">
    <property type="entry name" value="LRR_6"/>
    <property type="match status" value="10"/>
</dbReference>
<accession>A0ABN8MD24</accession>
<dbReference type="InterPro" id="IPR001611">
    <property type="entry name" value="Leu-rich_rpt"/>
</dbReference>
<evidence type="ECO:0000259" key="3">
    <source>
        <dbReference type="PROSITE" id="PS50837"/>
    </source>
</evidence>
<feature type="domain" description="NACHT" evidence="3">
    <location>
        <begin position="320"/>
        <end position="467"/>
    </location>
</feature>
<keyword evidence="5" id="KW-1185">Reference proteome</keyword>
<protein>
    <recommendedName>
        <fullName evidence="3">NACHT domain-containing protein</fullName>
    </recommendedName>
</protein>
<reference evidence="4 5" key="1">
    <citation type="submission" date="2022-05" db="EMBL/GenBank/DDBJ databases">
        <authorList>
            <consortium name="Genoscope - CEA"/>
            <person name="William W."/>
        </authorList>
    </citation>
    <scope>NUCLEOTIDE SEQUENCE [LARGE SCALE GENOMIC DNA]</scope>
</reference>
<dbReference type="InterPro" id="IPR032675">
    <property type="entry name" value="LRR_dom_sf"/>
</dbReference>
<organism evidence="4 5">
    <name type="scientific">Porites evermanni</name>
    <dbReference type="NCBI Taxonomy" id="104178"/>
    <lineage>
        <taxon>Eukaryota</taxon>
        <taxon>Metazoa</taxon>
        <taxon>Cnidaria</taxon>
        <taxon>Anthozoa</taxon>
        <taxon>Hexacorallia</taxon>
        <taxon>Scleractinia</taxon>
        <taxon>Fungiina</taxon>
        <taxon>Poritidae</taxon>
        <taxon>Porites</taxon>
    </lineage>
</organism>
<dbReference type="Proteomes" id="UP001159427">
    <property type="component" value="Unassembled WGS sequence"/>
</dbReference>
<dbReference type="SUPFAM" id="SSF52047">
    <property type="entry name" value="RNI-like"/>
    <property type="match status" value="2"/>
</dbReference>
<evidence type="ECO:0000313" key="4">
    <source>
        <dbReference type="EMBL" id="CAH3025733.1"/>
    </source>
</evidence>
<dbReference type="Pfam" id="PF18738">
    <property type="entry name" value="HEPN_DZIP3"/>
    <property type="match status" value="1"/>
</dbReference>
<dbReference type="InterPro" id="IPR027417">
    <property type="entry name" value="P-loop_NTPase"/>
</dbReference>
<dbReference type="PANTHER" id="PTHR46844">
    <property type="entry name" value="SLR5058 PROTEIN"/>
    <property type="match status" value="1"/>
</dbReference>
<sequence>MASSTTSYASTKETTNYARLCRLLVDVGSQALRNTFDSIHPPAGLRGVFTKPPVHPILQTLRKKRILNPTQWAKLYPPSPSSISSKDFDVTLLMLLLRNICGLIPPTTGWDNLPPAADTSAEANIARVKYYRNHVYGHASQASVDDATFNTYWQDISNALVGLGVDAAAINRLKTESMDPVIEKHYQEVLGEWKKDDDSSKYRLDEIEGNLKKLLKRMNDQLMESQRKIIESLTDHAAGTKQEKGAFDPTEFIDGIRQLYSTRERWIAPFPWWEKFRLSLDNNFTRLKIASRKKERGKKTDETVTMNDIFKPYEECLHPRTVLIEGKPGIGKTTFCNKLAYDWATKKQGEENPSGSFFPNFQLVLLLKCREIESYLWEGQLLPRSKKEQLEEIFKSVLWNAIDDQLLPQDVTKEDKDEFFKFIRHNQPDILLVLDGLDELPTNMLPAFKEVIQGRILQRCHIVVTARQEVGMEVRECCDRLLEIEGFTKDDAREFIVKYFKEDAHLAEKLLIKLNLDENLRQLTESPLNTVLLCLLCEDFDGVFPESGTQLYLEIVDCVLRRYMKKNGLPLPKAKGEDLTKLYKTQLKQLGSIALSGLLQNNMSFEESKFENCSDELPEFGFLSVECSRSKLRPSLFYSFLHKTFQELFAAFYLCCQIQDNTICPENMITDHRYFHELKQVLVFTCGLLALQSEEKVKPLIASIAVQADNDDKLLVALQCIGECKNDSRSSLHWLLAQTLGSIIQIKELNLSGDGLGLNECTALAETIKHNSTITQLDLSYNDLGEGECIALAEAIKHNSTITQLNLSDSLRGDSQCTALAEAVKYNSTITELDLSYNHLFAGDSNAFADAIKHNSTITQLDLSYNQLDDDGCTALAEAIKHNSTLIQLDLSYNLLGTGDCTALAKAIKHNSVLTHLDLSCNVFGAGDCTALVEAIKHNSAITQLDLRGSFRGADYCHVLTKIIKHNSTITQLDLSDNGLGFGDCTALGEAIKHNSTIKLLDLSHNELCYGDCTALTEIIKHNSTITQLDLSDNDLGFGDCTALGEAIKHNSTIKLLDLSHNELCYGDCTTLTEAIKHNSTITQLDLSNNILGAGEFGALVEAIICNSTITRLDLSHNDIDAGNCTALAEAIICNSTITQINLSNNGLGFGDCIALAEAIKHNSTITHLDLSFNSLGAGDFTALAEAIKHHSTLTQLDLSSNLLDDSDRNVLAEAIRHNSTITQLDLSHNLLGTGNCTALAEAIKHNSTLTQLDLSRNGFGTGDCTALAEAIKHNSTITQLDFIKHNSPITQLLHNLFGTGDCTTLEEVIKHNSTITQLDLSWNELGTSDCTASTEAISHNSLIRV</sequence>
<evidence type="ECO:0000313" key="5">
    <source>
        <dbReference type="Proteomes" id="UP001159427"/>
    </source>
</evidence>
<dbReference type="InterPro" id="IPR041249">
    <property type="entry name" value="HEPN_DZIP3"/>
</dbReference>
<keyword evidence="1" id="KW-0547">Nucleotide-binding</keyword>